<dbReference type="OrthoDB" id="3267321at2"/>
<keyword evidence="3 9" id="KW-1003">Cell membrane</keyword>
<dbReference type="Gene3D" id="1.20.5.3310">
    <property type="match status" value="1"/>
</dbReference>
<dbReference type="InterPro" id="IPR003369">
    <property type="entry name" value="TatA/B/E"/>
</dbReference>
<reference evidence="12 13" key="1">
    <citation type="submission" date="2015-10" db="EMBL/GenBank/DDBJ databases">
        <title>Corynebacteirum lowii and Corynebacterium oculi species nova, derived from human clinical disease and and emended description of Corynebacterium mastiditis.</title>
        <authorList>
            <person name="Bernard K."/>
            <person name="Pacheco A.L."/>
            <person name="Mcdougall C."/>
            <person name="Burtx T."/>
            <person name="Weibe D."/>
            <person name="Tyler S."/>
            <person name="Olson A.B."/>
            <person name="Cnockaert M."/>
            <person name="Eguchi H."/>
            <person name="Kuwahara T."/>
            <person name="Nakayama-Imaohji H."/>
            <person name="Boudewijins M."/>
            <person name="Van Hoecke F."/>
            <person name="Bernier A.-M."/>
            <person name="Vandamme P."/>
        </authorList>
    </citation>
    <scope>NUCLEOTIDE SEQUENCE [LARGE SCALE GENOMIC DNA]</scope>
    <source>
        <strain evidence="12 13">NML 130210</strain>
    </source>
</reference>
<evidence type="ECO:0000256" key="1">
    <source>
        <dbReference type="ARBA" id="ARBA00004167"/>
    </source>
</evidence>
<dbReference type="EMBL" id="LKST01000003">
    <property type="protein sequence ID" value="KQB83744.1"/>
    <property type="molecule type" value="Genomic_DNA"/>
</dbReference>
<dbReference type="HAMAP" id="MF_00237">
    <property type="entry name" value="TatB"/>
    <property type="match status" value="1"/>
</dbReference>
<evidence type="ECO:0000256" key="3">
    <source>
        <dbReference type="ARBA" id="ARBA00022475"/>
    </source>
</evidence>
<dbReference type="PATRIC" id="fig|1544416.3.peg.1816"/>
<dbReference type="RefSeq" id="WP_055122891.1">
    <property type="nucleotide sequence ID" value="NZ_LKST01000003.1"/>
</dbReference>
<dbReference type="NCBIfam" id="NF001212">
    <property type="entry name" value="PRK00182.1"/>
    <property type="match status" value="1"/>
</dbReference>
<accession>A0A0Q0Z385</accession>
<keyword evidence="6 9" id="KW-1133">Transmembrane helix</keyword>
<dbReference type="NCBIfam" id="TIGR01410">
    <property type="entry name" value="tatB"/>
    <property type="match status" value="1"/>
</dbReference>
<evidence type="ECO:0000256" key="6">
    <source>
        <dbReference type="ARBA" id="ARBA00022989"/>
    </source>
</evidence>
<evidence type="ECO:0000256" key="2">
    <source>
        <dbReference type="ARBA" id="ARBA00022448"/>
    </source>
</evidence>
<dbReference type="PRINTS" id="PR01506">
    <property type="entry name" value="TATBPROTEIN"/>
</dbReference>
<comment type="subunit">
    <text evidence="9">The Tat system comprises two distinct complexes: a TatABC complex, containing multiple copies of TatA, TatB and TatC subunits, and a separate TatA complex, containing only TatA subunits. Substrates initially bind to the TatABC complex, which probably triggers association of the separate TatA complex to form the active translocon.</text>
</comment>
<comment type="subcellular location">
    <subcellularLocation>
        <location evidence="9">Cell membrane</location>
        <topology evidence="9">Single-pass membrane protein</topology>
    </subcellularLocation>
    <subcellularLocation>
        <location evidence="1">Membrane</location>
        <topology evidence="1">Single-pass membrane protein</topology>
    </subcellularLocation>
</comment>
<keyword evidence="2 9" id="KW-0813">Transport</keyword>
<evidence type="ECO:0000256" key="5">
    <source>
        <dbReference type="ARBA" id="ARBA00022927"/>
    </source>
</evidence>
<keyword evidence="4 9" id="KW-0812">Transmembrane</keyword>
<dbReference type="STRING" id="1544416.Cocul_01816"/>
<evidence type="ECO:0000256" key="8">
    <source>
        <dbReference type="ARBA" id="ARBA00023136"/>
    </source>
</evidence>
<dbReference type="Pfam" id="PF02416">
    <property type="entry name" value="TatA_B_E"/>
    <property type="match status" value="1"/>
</dbReference>
<dbReference type="AlphaFoldDB" id="A0A0Q0Z385"/>
<keyword evidence="5 9" id="KW-0653">Protein transport</keyword>
<dbReference type="GO" id="GO:0043953">
    <property type="term" value="P:protein transport by the Tat complex"/>
    <property type="evidence" value="ECO:0007669"/>
    <property type="project" value="UniProtKB-UniRule"/>
</dbReference>
<evidence type="ECO:0000313" key="12">
    <source>
        <dbReference type="EMBL" id="KQB83744.1"/>
    </source>
</evidence>
<dbReference type="GO" id="GO:0033281">
    <property type="term" value="C:TAT protein transport complex"/>
    <property type="evidence" value="ECO:0007669"/>
    <property type="project" value="UniProtKB-UniRule"/>
</dbReference>
<keyword evidence="13" id="KW-1185">Reference proteome</keyword>
<protein>
    <recommendedName>
        <fullName evidence="9">Sec-independent protein translocase protein TatB</fullName>
    </recommendedName>
</protein>
<keyword evidence="8 9" id="KW-0472">Membrane</keyword>
<evidence type="ECO:0000256" key="9">
    <source>
        <dbReference type="HAMAP-Rule" id="MF_00237"/>
    </source>
</evidence>
<evidence type="ECO:0000256" key="11">
    <source>
        <dbReference type="SAM" id="Phobius"/>
    </source>
</evidence>
<feature type="transmembrane region" description="Helical" evidence="11">
    <location>
        <begin position="6"/>
        <end position="23"/>
    </location>
</feature>
<evidence type="ECO:0000256" key="10">
    <source>
        <dbReference type="SAM" id="MobiDB-lite"/>
    </source>
</evidence>
<dbReference type="InterPro" id="IPR018448">
    <property type="entry name" value="TatB"/>
</dbReference>
<comment type="caution">
    <text evidence="12">The sequence shown here is derived from an EMBL/GenBank/DDBJ whole genome shotgun (WGS) entry which is preliminary data.</text>
</comment>
<dbReference type="Proteomes" id="UP000050517">
    <property type="component" value="Unassembled WGS sequence"/>
</dbReference>
<dbReference type="GO" id="GO:0008320">
    <property type="term" value="F:protein transmembrane transporter activity"/>
    <property type="evidence" value="ECO:0007669"/>
    <property type="project" value="UniProtKB-UniRule"/>
</dbReference>
<gene>
    <name evidence="9 12" type="primary">tatB</name>
    <name evidence="12" type="ORF">Cocul_01816</name>
</gene>
<evidence type="ECO:0000256" key="7">
    <source>
        <dbReference type="ARBA" id="ARBA00023010"/>
    </source>
</evidence>
<keyword evidence="7 9" id="KW-0811">Translocation</keyword>
<sequence length="159" mass="17093">MFSSIGWTEIFAILILGLIVIGPERLPGLIQDIRAAIYAARKAVHNAKAELNGDLGAEFEELRKPISEVAKWQRMGPRAALTKALFDGDEEFMDSFDPKKIMAQDTEGKAHRRKNGESTGTAAPSAPDTPARPASAAAPSHRPAPPAATGGEFNWADIM</sequence>
<name>A0A0Q0Z385_9CORY</name>
<feature type="compositionally biased region" description="Basic and acidic residues" evidence="10">
    <location>
        <begin position="99"/>
        <end position="109"/>
    </location>
</feature>
<evidence type="ECO:0000256" key="4">
    <source>
        <dbReference type="ARBA" id="ARBA00022692"/>
    </source>
</evidence>
<proteinExistence type="inferred from homology"/>
<evidence type="ECO:0000313" key="13">
    <source>
        <dbReference type="Proteomes" id="UP000050517"/>
    </source>
</evidence>
<comment type="function">
    <text evidence="9">Part of the twin-arginine translocation (Tat) system that transports large folded proteins containing a characteristic twin-arginine motif in their signal peptide across membranes. Together with TatC, TatB is part of a receptor directly interacting with Tat signal peptides. TatB may form an oligomeric binding site that transiently accommodates folded Tat precursor proteins before their translocation.</text>
</comment>
<feature type="region of interest" description="Disordered" evidence="10">
    <location>
        <begin position="99"/>
        <end position="159"/>
    </location>
</feature>
<comment type="similarity">
    <text evidence="9">Belongs to the TatB family.</text>
</comment>
<feature type="compositionally biased region" description="Low complexity" evidence="10">
    <location>
        <begin position="121"/>
        <end position="141"/>
    </location>
</feature>
<organism evidence="12 13">
    <name type="scientific">Corynebacterium oculi</name>
    <dbReference type="NCBI Taxonomy" id="1544416"/>
    <lineage>
        <taxon>Bacteria</taxon>
        <taxon>Bacillati</taxon>
        <taxon>Actinomycetota</taxon>
        <taxon>Actinomycetes</taxon>
        <taxon>Mycobacteriales</taxon>
        <taxon>Corynebacteriaceae</taxon>
        <taxon>Corynebacterium</taxon>
    </lineage>
</organism>